<dbReference type="AlphaFoldDB" id="A0A5U6G2G4"/>
<name>A0A5U6G2G4_SALET</name>
<comment type="caution">
    <text evidence="2">The sequence shown here is derived from an EMBL/GenBank/DDBJ whole genome shotgun (WGS) entry which is preliminary data.</text>
</comment>
<dbReference type="Proteomes" id="UP000839600">
    <property type="component" value="Unassembled WGS sequence"/>
</dbReference>
<evidence type="ECO:0000313" key="1">
    <source>
        <dbReference type="EMBL" id="EBU7232080.1"/>
    </source>
</evidence>
<proteinExistence type="predicted"/>
<evidence type="ECO:0000313" key="2">
    <source>
        <dbReference type="EMBL" id="ECD4323113.1"/>
    </source>
</evidence>
<organism evidence="2">
    <name type="scientific">Salmonella enterica subsp. enterica serovar Tennessee</name>
    <dbReference type="NCBI Taxonomy" id="143221"/>
    <lineage>
        <taxon>Bacteria</taxon>
        <taxon>Pseudomonadati</taxon>
        <taxon>Pseudomonadota</taxon>
        <taxon>Gammaproteobacteria</taxon>
        <taxon>Enterobacterales</taxon>
        <taxon>Enterobacteriaceae</taxon>
        <taxon>Salmonella</taxon>
    </lineage>
</organism>
<protein>
    <submittedName>
        <fullName evidence="2">Uncharacterized protein</fullName>
    </submittedName>
</protein>
<gene>
    <name evidence="3" type="ORF">CC786_09240</name>
    <name evidence="1" type="ORF">DKV27_09805</name>
    <name evidence="2" type="ORF">E0563_09330</name>
</gene>
<evidence type="ECO:0000313" key="3">
    <source>
        <dbReference type="EMBL" id="EDI0528558.1"/>
    </source>
</evidence>
<sequence>MSFAARGSMVQKINSECIWVCQKACWLKNELFCPRLHGTKRPLIENLIFGLRILHCDFWLT</sequence>
<reference evidence="2" key="1">
    <citation type="submission" date="2019-03" db="EMBL/GenBank/DDBJ databases">
        <authorList>
            <person name="Ashton P.M."/>
            <person name="Dallman T."/>
            <person name="Nair S."/>
            <person name="De Pinna E."/>
            <person name="Peters T."/>
            <person name="Grant K."/>
        </authorList>
    </citation>
    <scope>NUCLEOTIDE SEQUENCE [LARGE SCALE GENOMIC DNA]</scope>
    <source>
        <strain evidence="1">176244</strain>
        <strain evidence="2">285585</strain>
        <strain evidence="3">365393</strain>
    </source>
</reference>
<dbReference type="EMBL" id="AAIERP010000009">
    <property type="protein sequence ID" value="ECD4323113.1"/>
    <property type="molecule type" value="Genomic_DNA"/>
</dbReference>
<dbReference type="EMBL" id="AAMJRG010000008">
    <property type="protein sequence ID" value="EDI0528558.1"/>
    <property type="molecule type" value="Genomic_DNA"/>
</dbReference>
<accession>A0A5U6G2G4</accession>
<dbReference type="EMBL" id="AAHCZA010000009">
    <property type="protein sequence ID" value="EBU7232080.1"/>
    <property type="molecule type" value="Genomic_DNA"/>
</dbReference>